<accession>A0ABX7GW11</accession>
<evidence type="ECO:0000313" key="3">
    <source>
        <dbReference type="Proteomes" id="UP000663181"/>
    </source>
</evidence>
<dbReference type="Gene3D" id="3.30.700.10">
    <property type="entry name" value="Glycoprotein, Type 4 Pilin"/>
    <property type="match status" value="1"/>
</dbReference>
<dbReference type="RefSeq" id="WP_188797740.1">
    <property type="nucleotide sequence ID" value="NZ_BMIZ01000001.1"/>
</dbReference>
<gene>
    <name evidence="2" type="ORF">ISN74_04395</name>
</gene>
<dbReference type="InterPro" id="IPR031982">
    <property type="entry name" value="PilE-like"/>
</dbReference>
<dbReference type="Pfam" id="PF16732">
    <property type="entry name" value="ComP_DUS"/>
    <property type="match status" value="1"/>
</dbReference>
<keyword evidence="1" id="KW-0472">Membrane</keyword>
<dbReference type="Proteomes" id="UP000663181">
    <property type="component" value="Chromosome"/>
</dbReference>
<dbReference type="InterPro" id="IPR012902">
    <property type="entry name" value="N_methyl_site"/>
</dbReference>
<reference evidence="2 3" key="1">
    <citation type="submission" date="2020-10" db="EMBL/GenBank/DDBJ databases">
        <title>Phylogeny of dyella-like bacteria.</title>
        <authorList>
            <person name="Fu J."/>
        </authorList>
    </citation>
    <scope>NUCLEOTIDE SEQUENCE [LARGE SCALE GENOMIC DNA]</scope>
    <source>
        <strain evidence="2 3">DHOB09</strain>
    </source>
</reference>
<keyword evidence="1" id="KW-0812">Transmembrane</keyword>
<dbReference type="Pfam" id="PF07963">
    <property type="entry name" value="N_methyl"/>
    <property type="match status" value="1"/>
</dbReference>
<keyword evidence="3" id="KW-1185">Reference proteome</keyword>
<dbReference type="NCBIfam" id="TIGR02532">
    <property type="entry name" value="IV_pilin_GFxxxE"/>
    <property type="match status" value="1"/>
</dbReference>
<protein>
    <submittedName>
        <fullName evidence="2">Type IV pilin protein</fullName>
    </submittedName>
</protein>
<sequence>MSIQQTSKPQRAASLGFTLIELMIVVAVISILAAIAISSYSSYVVKTNRSAATGCMSEYANYMERFYTNSLNYAETPASSSTAAPVPNPATGSPISPMVLDCASTAQTGNNYEYGVPAPTATSYIIQATPIGSQATRDTQCGTLTLDQHGTRTNSGTGTLAQCWGG</sequence>
<dbReference type="EMBL" id="CP064030">
    <property type="protein sequence ID" value="QRN54606.1"/>
    <property type="molecule type" value="Genomic_DNA"/>
</dbReference>
<proteinExistence type="predicted"/>
<dbReference type="SUPFAM" id="SSF54523">
    <property type="entry name" value="Pili subunits"/>
    <property type="match status" value="1"/>
</dbReference>
<feature type="transmembrane region" description="Helical" evidence="1">
    <location>
        <begin position="12"/>
        <end position="37"/>
    </location>
</feature>
<dbReference type="InterPro" id="IPR045584">
    <property type="entry name" value="Pilin-like"/>
</dbReference>
<evidence type="ECO:0000313" key="2">
    <source>
        <dbReference type="EMBL" id="QRN54606.1"/>
    </source>
</evidence>
<organism evidence="2 3">
    <name type="scientific">Dyella caseinilytica</name>
    <dbReference type="NCBI Taxonomy" id="1849581"/>
    <lineage>
        <taxon>Bacteria</taxon>
        <taxon>Pseudomonadati</taxon>
        <taxon>Pseudomonadota</taxon>
        <taxon>Gammaproteobacteria</taxon>
        <taxon>Lysobacterales</taxon>
        <taxon>Rhodanobacteraceae</taxon>
        <taxon>Dyella</taxon>
    </lineage>
</organism>
<evidence type="ECO:0000256" key="1">
    <source>
        <dbReference type="SAM" id="Phobius"/>
    </source>
</evidence>
<name>A0ABX7GW11_9GAMM</name>
<keyword evidence="1" id="KW-1133">Transmembrane helix</keyword>